<reference evidence="10" key="1">
    <citation type="submission" date="2018-03" db="EMBL/GenBank/DDBJ databases">
        <title>Horizontal gene transfer is an indispensable driver in forging the evolution of the Neocallimastigomycota as a distinct gut-dwelling fungal lineage.</title>
        <authorList>
            <person name="Murphy C.L."/>
            <person name="Youssef N.H."/>
            <person name="Elshahed M.S."/>
        </authorList>
    </citation>
    <scope>NUCLEOTIDE SEQUENCE</scope>
    <source>
        <strain evidence="10">A1</strain>
    </source>
</reference>
<evidence type="ECO:0000256" key="3">
    <source>
        <dbReference type="ARBA" id="ARBA00022475"/>
    </source>
</evidence>
<evidence type="ECO:0000313" key="10">
    <source>
        <dbReference type="EMBL" id="AWI66852.1"/>
    </source>
</evidence>
<dbReference type="InterPro" id="IPR036259">
    <property type="entry name" value="MFS_trans_sf"/>
</dbReference>
<feature type="transmembrane region" description="Helical" evidence="8">
    <location>
        <begin position="178"/>
        <end position="199"/>
    </location>
</feature>
<evidence type="ECO:0000256" key="5">
    <source>
        <dbReference type="ARBA" id="ARBA00022989"/>
    </source>
</evidence>
<dbReference type="PRINTS" id="PR01036">
    <property type="entry name" value="TCRTETB"/>
</dbReference>
<keyword evidence="4 8" id="KW-0812">Transmembrane</keyword>
<feature type="transmembrane region" description="Helical" evidence="8">
    <location>
        <begin position="152"/>
        <end position="172"/>
    </location>
</feature>
<feature type="region of interest" description="Disordered" evidence="7">
    <location>
        <begin position="472"/>
        <end position="498"/>
    </location>
</feature>
<keyword evidence="2" id="KW-0813">Transport</keyword>
<accession>A0A2S1TYX7</accession>
<dbReference type="InterPro" id="IPR004638">
    <property type="entry name" value="EmrB-like"/>
</dbReference>
<dbReference type="NCBIfam" id="TIGR00711">
    <property type="entry name" value="efflux_EmrB"/>
    <property type="match status" value="1"/>
</dbReference>
<feature type="transmembrane region" description="Helical" evidence="8">
    <location>
        <begin position="236"/>
        <end position="256"/>
    </location>
</feature>
<dbReference type="AlphaFoldDB" id="A0A2S1TYX7"/>
<feature type="transmembrane region" description="Helical" evidence="8">
    <location>
        <begin position="343"/>
        <end position="361"/>
    </location>
</feature>
<keyword evidence="6 8" id="KW-0472">Membrane</keyword>
<organism evidence="10">
    <name type="scientific">Piromyces sp</name>
    <dbReference type="NCBI Taxonomy" id="45796"/>
    <lineage>
        <taxon>Eukaryota</taxon>
        <taxon>Fungi</taxon>
        <taxon>Fungi incertae sedis</taxon>
        <taxon>Chytridiomycota</taxon>
        <taxon>Chytridiomycota incertae sedis</taxon>
        <taxon>Neocallimastigomycetes</taxon>
        <taxon>Neocallimastigales</taxon>
        <taxon>Neocallimastigaceae</taxon>
        <taxon>Piromyces</taxon>
    </lineage>
</organism>
<keyword evidence="5 8" id="KW-1133">Transmembrane helix</keyword>
<sequence length="572" mass="62609">MDISDKHLVLSEGKKVSPKKSILIFLNITINSIASSMLATSLTTALPPIMKDLNISVNTGQWLTSGFILCLAVMTPFTAYLITRFRTKPLYFVAVAFFIGGLTICALSHNFYLMMVGRVIQGAGNGLLSSIGQVIILTIFPKEKIGTMMGWYGLSFGVAPIIAPTVAGLLVDSIGWRMIFYIAIGIMIISLIWAIFIFDDVLPLMDKHFDFISFFLSIFTFGGVTLAISNVGTADFISYEVLVPLAVSIVAGLFFFPRQLKIKVPFLDIRVLKNKNYTISAIATIVLQFTIMGSAIVVPVYVQQIKGRSATISGLVLFPGSLAMAIVSPLAGRVYDKVGIKPLIIIGPILLCLSNLAVYFISIHESVWVYSLINIVRCVSIAILLMPLVTWSMIEIPKTKTSDATALYNSLRAVSGAVGSACYISIMTKVAKAFRNKKESPEMYGVNVVFLIMAIFSFIVFLIGVFACRNTKSPSKSKDAKDDGKIEAPMEKKIEDDDKMESVEIDIKDINDKKREGDIKSNSGSEFSTVIDDVSVDNESTNTLPESDITSKDVSENNDNIKVVVDSKDKKN</sequence>
<comment type="subcellular location">
    <subcellularLocation>
        <location evidence="1">Cell membrane</location>
        <topology evidence="1">Multi-pass membrane protein</topology>
    </subcellularLocation>
</comment>
<name>A0A2S1TYX7_PIRSP</name>
<evidence type="ECO:0000256" key="7">
    <source>
        <dbReference type="SAM" id="MobiDB-lite"/>
    </source>
</evidence>
<evidence type="ECO:0000256" key="8">
    <source>
        <dbReference type="SAM" id="Phobius"/>
    </source>
</evidence>
<keyword evidence="3" id="KW-1003">Cell membrane</keyword>
<dbReference type="PROSITE" id="PS50850">
    <property type="entry name" value="MFS"/>
    <property type="match status" value="1"/>
</dbReference>
<dbReference type="GO" id="GO:0005886">
    <property type="term" value="C:plasma membrane"/>
    <property type="evidence" value="ECO:0007669"/>
    <property type="project" value="UniProtKB-SubCell"/>
</dbReference>
<dbReference type="GO" id="GO:0022857">
    <property type="term" value="F:transmembrane transporter activity"/>
    <property type="evidence" value="ECO:0007669"/>
    <property type="project" value="InterPro"/>
</dbReference>
<feature type="transmembrane region" description="Helical" evidence="8">
    <location>
        <begin position="211"/>
        <end position="230"/>
    </location>
</feature>
<dbReference type="SUPFAM" id="SSF103473">
    <property type="entry name" value="MFS general substrate transporter"/>
    <property type="match status" value="1"/>
</dbReference>
<dbReference type="Gene3D" id="1.20.1720.10">
    <property type="entry name" value="Multidrug resistance protein D"/>
    <property type="match status" value="1"/>
</dbReference>
<feature type="transmembrane region" description="Helical" evidence="8">
    <location>
        <begin position="21"/>
        <end position="42"/>
    </location>
</feature>
<protein>
    <submittedName>
        <fullName evidence="10">MFS transporter</fullName>
    </submittedName>
</protein>
<feature type="transmembrane region" description="Helical" evidence="8">
    <location>
        <begin position="367"/>
        <end position="394"/>
    </location>
</feature>
<feature type="transmembrane region" description="Helical" evidence="8">
    <location>
        <begin position="277"/>
        <end position="298"/>
    </location>
</feature>
<dbReference type="PANTHER" id="PTHR42718:SF24">
    <property type="entry name" value="MAJOR FACILITATOR SUPERFAMILY (MFS) PROFILE DOMAIN-CONTAINING PROTEIN"/>
    <property type="match status" value="1"/>
</dbReference>
<dbReference type="CDD" id="cd17503">
    <property type="entry name" value="MFS_LmrB_MDR_like"/>
    <property type="match status" value="1"/>
</dbReference>
<dbReference type="Pfam" id="PF07690">
    <property type="entry name" value="MFS_1"/>
    <property type="match status" value="1"/>
</dbReference>
<feature type="transmembrane region" description="Helical" evidence="8">
    <location>
        <begin position="62"/>
        <end position="83"/>
    </location>
</feature>
<feature type="domain" description="Major facilitator superfamily (MFS) profile" evidence="9">
    <location>
        <begin position="20"/>
        <end position="472"/>
    </location>
</feature>
<feature type="transmembrane region" description="Helical" evidence="8">
    <location>
        <begin position="446"/>
        <end position="468"/>
    </location>
</feature>
<evidence type="ECO:0000256" key="1">
    <source>
        <dbReference type="ARBA" id="ARBA00004651"/>
    </source>
</evidence>
<proteinExistence type="evidence at transcript level"/>
<feature type="transmembrane region" description="Helical" evidence="8">
    <location>
        <begin position="406"/>
        <end position="426"/>
    </location>
</feature>
<dbReference type="PANTHER" id="PTHR42718">
    <property type="entry name" value="MAJOR FACILITATOR SUPERFAMILY MULTIDRUG TRANSPORTER MFSC"/>
    <property type="match status" value="1"/>
</dbReference>
<dbReference type="InterPro" id="IPR011701">
    <property type="entry name" value="MFS"/>
</dbReference>
<evidence type="ECO:0000256" key="4">
    <source>
        <dbReference type="ARBA" id="ARBA00022692"/>
    </source>
</evidence>
<feature type="transmembrane region" description="Helical" evidence="8">
    <location>
        <begin position="310"/>
        <end position="331"/>
    </location>
</feature>
<evidence type="ECO:0000256" key="6">
    <source>
        <dbReference type="ARBA" id="ARBA00023136"/>
    </source>
</evidence>
<evidence type="ECO:0000259" key="9">
    <source>
        <dbReference type="PROSITE" id="PS50850"/>
    </source>
</evidence>
<dbReference type="Gene3D" id="1.20.1250.20">
    <property type="entry name" value="MFS general substrate transporter like domains"/>
    <property type="match status" value="1"/>
</dbReference>
<dbReference type="EMBL" id="MH043698">
    <property type="protein sequence ID" value="AWI66852.1"/>
    <property type="molecule type" value="mRNA"/>
</dbReference>
<feature type="region of interest" description="Disordered" evidence="7">
    <location>
        <begin position="514"/>
        <end position="572"/>
    </location>
</feature>
<feature type="compositionally biased region" description="Basic and acidic residues" evidence="7">
    <location>
        <begin position="476"/>
        <end position="498"/>
    </location>
</feature>
<feature type="transmembrane region" description="Helical" evidence="8">
    <location>
        <begin position="90"/>
        <end position="113"/>
    </location>
</feature>
<dbReference type="InterPro" id="IPR020846">
    <property type="entry name" value="MFS_dom"/>
</dbReference>
<evidence type="ECO:0000256" key="2">
    <source>
        <dbReference type="ARBA" id="ARBA00022448"/>
    </source>
</evidence>